<evidence type="ECO:0000256" key="1">
    <source>
        <dbReference type="SAM" id="MobiDB-lite"/>
    </source>
</evidence>
<dbReference type="OrthoDB" id="10001226at2"/>
<dbReference type="RefSeq" id="WP_146045454.1">
    <property type="nucleotide sequence ID" value="NZ_JACHJF010000005.1"/>
</dbReference>
<name>A0A7W8BAV3_STREU</name>
<feature type="region of interest" description="Disordered" evidence="1">
    <location>
        <begin position="83"/>
        <end position="109"/>
    </location>
</feature>
<protein>
    <submittedName>
        <fullName evidence="2">Uncharacterized protein</fullName>
    </submittedName>
</protein>
<dbReference type="AlphaFoldDB" id="A0A7W8BAV3"/>
<accession>A0A7W8BAV3</accession>
<sequence>MVVLVVIAALALGAVLFIRDGAGEKRDGPGGRNPSGAPSPSFALPSGLPSGLPTALPSVLPTTLPTKLPTSLPSGFPTSWPSGFPTELLPRLPDSKPVVTAGRAPGPGH</sequence>
<proteinExistence type="predicted"/>
<dbReference type="EMBL" id="JACHJF010000005">
    <property type="protein sequence ID" value="MBB5118841.1"/>
    <property type="molecule type" value="Genomic_DNA"/>
</dbReference>
<reference evidence="2 3" key="1">
    <citation type="submission" date="2020-08" db="EMBL/GenBank/DDBJ databases">
        <title>Genomic Encyclopedia of Type Strains, Phase III (KMG-III): the genomes of soil and plant-associated and newly described type strains.</title>
        <authorList>
            <person name="Whitman W."/>
        </authorList>
    </citation>
    <scope>NUCLEOTIDE SEQUENCE [LARGE SCALE GENOMIC DNA]</scope>
    <source>
        <strain evidence="2 3">CECT 3259</strain>
    </source>
</reference>
<evidence type="ECO:0000313" key="2">
    <source>
        <dbReference type="EMBL" id="MBB5118841.1"/>
    </source>
</evidence>
<gene>
    <name evidence="2" type="ORF">FHS36_002274</name>
</gene>
<evidence type="ECO:0000313" key="3">
    <source>
        <dbReference type="Proteomes" id="UP000528608"/>
    </source>
</evidence>
<dbReference type="Proteomes" id="UP000528608">
    <property type="component" value="Unassembled WGS sequence"/>
</dbReference>
<comment type="caution">
    <text evidence="2">The sequence shown here is derived from an EMBL/GenBank/DDBJ whole genome shotgun (WGS) entry which is preliminary data.</text>
</comment>
<feature type="region of interest" description="Disordered" evidence="1">
    <location>
        <begin position="21"/>
        <end position="50"/>
    </location>
</feature>
<organism evidence="2 3">
    <name type="scientific">Streptomyces eurocidicus</name>
    <name type="common">Streptoverticillium eurocidicus</name>
    <dbReference type="NCBI Taxonomy" id="66423"/>
    <lineage>
        <taxon>Bacteria</taxon>
        <taxon>Bacillati</taxon>
        <taxon>Actinomycetota</taxon>
        <taxon>Actinomycetes</taxon>
        <taxon>Kitasatosporales</taxon>
        <taxon>Streptomycetaceae</taxon>
        <taxon>Streptomyces</taxon>
    </lineage>
</organism>